<name>A0AAD5M928_PARTN</name>
<evidence type="ECO:0000313" key="2">
    <source>
        <dbReference type="Proteomes" id="UP001196413"/>
    </source>
</evidence>
<evidence type="ECO:0000313" key="1">
    <source>
        <dbReference type="EMBL" id="KAJ1351918.1"/>
    </source>
</evidence>
<organism evidence="1 2">
    <name type="scientific">Parelaphostrongylus tenuis</name>
    <name type="common">Meningeal worm</name>
    <dbReference type="NCBI Taxonomy" id="148309"/>
    <lineage>
        <taxon>Eukaryota</taxon>
        <taxon>Metazoa</taxon>
        <taxon>Ecdysozoa</taxon>
        <taxon>Nematoda</taxon>
        <taxon>Chromadorea</taxon>
        <taxon>Rhabditida</taxon>
        <taxon>Rhabditina</taxon>
        <taxon>Rhabditomorpha</taxon>
        <taxon>Strongyloidea</taxon>
        <taxon>Metastrongylidae</taxon>
        <taxon>Parelaphostrongylus</taxon>
    </lineage>
</organism>
<comment type="caution">
    <text evidence="1">The sequence shown here is derived from an EMBL/GenBank/DDBJ whole genome shotgun (WGS) entry which is preliminary data.</text>
</comment>
<dbReference type="EMBL" id="JAHQIW010001261">
    <property type="protein sequence ID" value="KAJ1351918.1"/>
    <property type="molecule type" value="Genomic_DNA"/>
</dbReference>
<gene>
    <name evidence="1" type="ORF">KIN20_008095</name>
</gene>
<protein>
    <submittedName>
        <fullName evidence="1">Uncharacterized protein</fullName>
    </submittedName>
</protein>
<reference evidence="1" key="1">
    <citation type="submission" date="2021-06" db="EMBL/GenBank/DDBJ databases">
        <title>Parelaphostrongylus tenuis whole genome reference sequence.</title>
        <authorList>
            <person name="Garwood T.J."/>
            <person name="Larsen P.A."/>
            <person name="Fountain-Jones N.M."/>
            <person name="Garbe J.R."/>
            <person name="Macchietto M.G."/>
            <person name="Kania S.A."/>
            <person name="Gerhold R.W."/>
            <person name="Richards J.E."/>
            <person name="Wolf T.M."/>
        </authorList>
    </citation>
    <scope>NUCLEOTIDE SEQUENCE</scope>
    <source>
        <strain evidence="1">MNPRO001-30</strain>
        <tissue evidence="1">Meninges</tissue>
    </source>
</reference>
<accession>A0AAD5M928</accession>
<sequence length="108" mass="11841">MNTAKMAVKQTPQCNDKTFVIELKQDGTVSVEATQSAYKPVSRAQSVAINQSKKAVQQNSQGAIEAPRTELNKDADVAHETTQYHQPIPEITPVSRTRSAIVAEVYDL</sequence>
<proteinExistence type="predicted"/>
<keyword evidence="2" id="KW-1185">Reference proteome</keyword>
<dbReference type="Proteomes" id="UP001196413">
    <property type="component" value="Unassembled WGS sequence"/>
</dbReference>
<dbReference type="AlphaFoldDB" id="A0AAD5M928"/>